<reference evidence="2 3" key="1">
    <citation type="submission" date="2021-05" db="EMBL/GenBank/DDBJ databases">
        <title>A Polyphasic approach of four new species of the genus Ohtaekwangia: Ohtaekwangia histidinii sp. nov., Ohtaekwangia cretensis sp. nov., Ohtaekwangia indiensis sp. nov., Ohtaekwangia reichenbachii sp. nov. from diverse environment.</title>
        <authorList>
            <person name="Octaviana S."/>
        </authorList>
    </citation>
    <scope>NUCLEOTIDE SEQUENCE [LARGE SCALE GENOMIC DNA]</scope>
    <source>
        <strain evidence="2 3">PWU5</strain>
    </source>
</reference>
<evidence type="ECO:0000313" key="3">
    <source>
        <dbReference type="Proteomes" id="UP001319080"/>
    </source>
</evidence>
<gene>
    <name evidence="2" type="ORF">KK062_19680</name>
</gene>
<dbReference type="Pfam" id="PF13566">
    <property type="entry name" value="DUF4130"/>
    <property type="match status" value="1"/>
</dbReference>
<comment type="caution">
    <text evidence="2">The sequence shown here is derived from an EMBL/GenBank/DDBJ whole genome shotgun (WGS) entry which is preliminary data.</text>
</comment>
<dbReference type="Proteomes" id="UP001319080">
    <property type="component" value="Unassembled WGS sequence"/>
</dbReference>
<organism evidence="2 3">
    <name type="scientific">Dawidia cretensis</name>
    <dbReference type="NCBI Taxonomy" id="2782350"/>
    <lineage>
        <taxon>Bacteria</taxon>
        <taxon>Pseudomonadati</taxon>
        <taxon>Bacteroidota</taxon>
        <taxon>Cytophagia</taxon>
        <taxon>Cytophagales</taxon>
        <taxon>Chryseotaleaceae</taxon>
        <taxon>Dawidia</taxon>
    </lineage>
</organism>
<dbReference type="InterPro" id="IPR025404">
    <property type="entry name" value="DUF4130"/>
</dbReference>
<dbReference type="NCBIfam" id="TIGR03915">
    <property type="entry name" value="SAM_7_link_chp"/>
    <property type="match status" value="1"/>
</dbReference>
<sequence length="259" mass="30071">MKDLLVYDGSFAGLLSVIFEVYERKLIDVSIVRENLYHPHLYATVQAITRDAQKAARVWQGLQKKLTTESSDHFYKSFLSEERDIEDTLLAFTRYVLSAPSGAERNFAHPAVLTVMQLSKKVHREKHRMEAFVRFQQTTDGLYVATVEPDFNVLPLIAGHFKDRYADQSWLIYDDKRNYGILYDEKAGQVMEVTGEAGEPTTSNDDQDIASSTVHDHEAAYQTLWKTYFQTISIAVRKNKKLHLRHVPTRYWRYLTEKQ</sequence>
<keyword evidence="3" id="KW-1185">Reference proteome</keyword>
<dbReference type="AlphaFoldDB" id="A0AAP2GVH1"/>
<name>A0AAP2GVH1_9BACT</name>
<feature type="domain" description="DUF4130" evidence="1">
    <location>
        <begin position="85"/>
        <end position="257"/>
    </location>
</feature>
<proteinExistence type="predicted"/>
<accession>A0AAP2GVH1</accession>
<dbReference type="EMBL" id="JAHESE010000023">
    <property type="protein sequence ID" value="MBT1710475.1"/>
    <property type="molecule type" value="Genomic_DNA"/>
</dbReference>
<evidence type="ECO:0000259" key="1">
    <source>
        <dbReference type="Pfam" id="PF13566"/>
    </source>
</evidence>
<dbReference type="RefSeq" id="WP_254086049.1">
    <property type="nucleotide sequence ID" value="NZ_JAHESE010000023.1"/>
</dbReference>
<evidence type="ECO:0000313" key="2">
    <source>
        <dbReference type="EMBL" id="MBT1710475.1"/>
    </source>
</evidence>
<dbReference type="InterPro" id="IPR023875">
    <property type="entry name" value="DNA_repair_put"/>
</dbReference>
<protein>
    <submittedName>
        <fullName evidence="2">TIGR03915 family putative DNA repair protein</fullName>
    </submittedName>
</protein>